<protein>
    <submittedName>
        <fullName evidence="2">Uncharacterized protein</fullName>
    </submittedName>
</protein>
<keyword evidence="3" id="KW-1185">Reference proteome</keyword>
<comment type="caution">
    <text evidence="2">The sequence shown here is derived from an EMBL/GenBank/DDBJ whole genome shotgun (WGS) entry which is preliminary data.</text>
</comment>
<evidence type="ECO:0000313" key="2">
    <source>
        <dbReference type="EMBL" id="KAK8016970.1"/>
    </source>
</evidence>
<feature type="region of interest" description="Disordered" evidence="1">
    <location>
        <begin position="1"/>
        <end position="29"/>
    </location>
</feature>
<sequence length="380" mass="42462">MAQQGTSNQVAAAAPEGTDTIQTPEVTPSYWPPSPVNLGTLYRLPPELRIKVYEWVREADDATSRVRTLVYSPEQRGFYIQTAQLAFVRPASWGLHTMMNSEVQGEAERHHWVRLPARVVTSPGGSIAHPDLGLLDQPLVSRAVGATLWNPRTTVFYLDQPSLTGLGNDVAAGLTTADRFKWITDLLLDRRTFEHLFWQPLPPRTGRRLPDPPLPALPGLRRLIVGFLRRWQDVAVVEGLCRDVIEELHVVIHYADADDNDDASEPTVLAVQFGPCPDLFSPVFGIIVCETVLHTEPSVRALNRAKVQVVWAAIRQGVTRKQEIQMEEDPQFKQMWTKMVGIAYCLPTQIIGPSTDLQYNATAPFRLGPDDNKKELLDPG</sequence>
<proteinExistence type="predicted"/>
<evidence type="ECO:0000256" key="1">
    <source>
        <dbReference type="SAM" id="MobiDB-lite"/>
    </source>
</evidence>
<reference evidence="2 3" key="1">
    <citation type="submission" date="2023-01" db="EMBL/GenBank/DDBJ databases">
        <title>Analysis of 21 Apiospora genomes using comparative genomics revels a genus with tremendous synthesis potential of carbohydrate active enzymes and secondary metabolites.</title>
        <authorList>
            <person name="Sorensen T."/>
        </authorList>
    </citation>
    <scope>NUCLEOTIDE SEQUENCE [LARGE SCALE GENOMIC DNA]</scope>
    <source>
        <strain evidence="2 3">CBS 33761</strain>
    </source>
</reference>
<dbReference type="EMBL" id="JAQQWK010000014">
    <property type="protein sequence ID" value="KAK8016970.1"/>
    <property type="molecule type" value="Genomic_DNA"/>
</dbReference>
<name>A0ABR1RR96_9PEZI</name>
<feature type="compositionally biased region" description="Polar residues" evidence="1">
    <location>
        <begin position="1"/>
        <end position="10"/>
    </location>
</feature>
<gene>
    <name evidence="2" type="ORF">PG993_015159</name>
</gene>
<evidence type="ECO:0000313" key="3">
    <source>
        <dbReference type="Proteomes" id="UP001444661"/>
    </source>
</evidence>
<accession>A0ABR1RR96</accession>
<dbReference type="Proteomes" id="UP001444661">
    <property type="component" value="Unassembled WGS sequence"/>
</dbReference>
<organism evidence="2 3">
    <name type="scientific">Apiospora rasikravindrae</name>
    <dbReference type="NCBI Taxonomy" id="990691"/>
    <lineage>
        <taxon>Eukaryota</taxon>
        <taxon>Fungi</taxon>
        <taxon>Dikarya</taxon>
        <taxon>Ascomycota</taxon>
        <taxon>Pezizomycotina</taxon>
        <taxon>Sordariomycetes</taxon>
        <taxon>Xylariomycetidae</taxon>
        <taxon>Amphisphaeriales</taxon>
        <taxon>Apiosporaceae</taxon>
        <taxon>Apiospora</taxon>
    </lineage>
</organism>